<name>A0ACB9GRE0_9ASTR</name>
<proteinExistence type="predicted"/>
<protein>
    <submittedName>
        <fullName evidence="1">Uncharacterized protein</fullName>
    </submittedName>
</protein>
<evidence type="ECO:0000313" key="1">
    <source>
        <dbReference type="EMBL" id="KAI3785781.1"/>
    </source>
</evidence>
<comment type="caution">
    <text evidence="1">The sequence shown here is derived from an EMBL/GenBank/DDBJ whole genome shotgun (WGS) entry which is preliminary data.</text>
</comment>
<evidence type="ECO:0000313" key="2">
    <source>
        <dbReference type="Proteomes" id="UP001056120"/>
    </source>
</evidence>
<accession>A0ACB9GRE0</accession>
<keyword evidence="2" id="KW-1185">Reference proteome</keyword>
<gene>
    <name evidence="1" type="ORF">L1987_44906</name>
</gene>
<organism evidence="1 2">
    <name type="scientific">Smallanthus sonchifolius</name>
    <dbReference type="NCBI Taxonomy" id="185202"/>
    <lineage>
        <taxon>Eukaryota</taxon>
        <taxon>Viridiplantae</taxon>
        <taxon>Streptophyta</taxon>
        <taxon>Embryophyta</taxon>
        <taxon>Tracheophyta</taxon>
        <taxon>Spermatophyta</taxon>
        <taxon>Magnoliopsida</taxon>
        <taxon>eudicotyledons</taxon>
        <taxon>Gunneridae</taxon>
        <taxon>Pentapetalae</taxon>
        <taxon>asterids</taxon>
        <taxon>campanulids</taxon>
        <taxon>Asterales</taxon>
        <taxon>Asteraceae</taxon>
        <taxon>Asteroideae</taxon>
        <taxon>Heliantheae alliance</taxon>
        <taxon>Millerieae</taxon>
        <taxon>Smallanthus</taxon>
    </lineage>
</organism>
<reference evidence="1 2" key="2">
    <citation type="journal article" date="2022" name="Mol. Ecol. Resour.">
        <title>The genomes of chicory, endive, great burdock and yacon provide insights into Asteraceae paleo-polyploidization history and plant inulin production.</title>
        <authorList>
            <person name="Fan W."/>
            <person name="Wang S."/>
            <person name="Wang H."/>
            <person name="Wang A."/>
            <person name="Jiang F."/>
            <person name="Liu H."/>
            <person name="Zhao H."/>
            <person name="Xu D."/>
            <person name="Zhang Y."/>
        </authorList>
    </citation>
    <scope>NUCLEOTIDE SEQUENCE [LARGE SCALE GENOMIC DNA]</scope>
    <source>
        <strain evidence="2">cv. Yunnan</strain>
        <tissue evidence="1">Leaves</tissue>
    </source>
</reference>
<sequence length="153" mass="17674">MELNFIEINDKEIKSQVSSLAQLLQHFRLRFVEAWLYGYNLLMTFVLVLHGLLILHRKFSILLTSINRDELANLPAMELIHKDDSPSGSKLFVLWNPLLRMKTIRFVDTFFWMGVSNYKMVNIKPLFAICFPTKQVVTSCVTAAVLIANTLKI</sequence>
<dbReference type="EMBL" id="CM042031">
    <property type="protein sequence ID" value="KAI3785781.1"/>
    <property type="molecule type" value="Genomic_DNA"/>
</dbReference>
<dbReference type="Proteomes" id="UP001056120">
    <property type="component" value="Linkage Group LG14"/>
</dbReference>
<reference evidence="2" key="1">
    <citation type="journal article" date="2022" name="Mol. Ecol. Resour.">
        <title>The genomes of chicory, endive, great burdock and yacon provide insights into Asteraceae palaeo-polyploidization history and plant inulin production.</title>
        <authorList>
            <person name="Fan W."/>
            <person name="Wang S."/>
            <person name="Wang H."/>
            <person name="Wang A."/>
            <person name="Jiang F."/>
            <person name="Liu H."/>
            <person name="Zhao H."/>
            <person name="Xu D."/>
            <person name="Zhang Y."/>
        </authorList>
    </citation>
    <scope>NUCLEOTIDE SEQUENCE [LARGE SCALE GENOMIC DNA]</scope>
    <source>
        <strain evidence="2">cv. Yunnan</strain>
    </source>
</reference>